<dbReference type="AlphaFoldDB" id="A0A4Y9XQ68"/>
<name>A0A4Y9XQ68_9APHY</name>
<evidence type="ECO:0000313" key="2">
    <source>
        <dbReference type="EMBL" id="TFY52245.1"/>
    </source>
</evidence>
<keyword evidence="1" id="KW-0812">Transmembrane</keyword>
<reference evidence="2 3" key="1">
    <citation type="submission" date="2019-01" db="EMBL/GenBank/DDBJ databases">
        <title>Genome sequencing of the rare red list fungi Fomitopsis rosea.</title>
        <authorList>
            <person name="Buettner E."/>
            <person name="Kellner H."/>
        </authorList>
    </citation>
    <scope>NUCLEOTIDE SEQUENCE [LARGE SCALE GENOMIC DNA]</scope>
    <source>
        <strain evidence="2 3">DSM 105464</strain>
    </source>
</reference>
<comment type="caution">
    <text evidence="2">The sequence shown here is derived from an EMBL/GenBank/DDBJ whole genome shotgun (WGS) entry which is preliminary data.</text>
</comment>
<proteinExistence type="predicted"/>
<evidence type="ECO:0000256" key="1">
    <source>
        <dbReference type="SAM" id="Phobius"/>
    </source>
</evidence>
<evidence type="ECO:0000313" key="3">
    <source>
        <dbReference type="Proteomes" id="UP000298390"/>
    </source>
</evidence>
<dbReference type="Proteomes" id="UP000298390">
    <property type="component" value="Unassembled WGS sequence"/>
</dbReference>
<gene>
    <name evidence="2" type="ORF">EVJ58_g10126</name>
</gene>
<organism evidence="2 3">
    <name type="scientific">Rhodofomes roseus</name>
    <dbReference type="NCBI Taxonomy" id="34475"/>
    <lineage>
        <taxon>Eukaryota</taxon>
        <taxon>Fungi</taxon>
        <taxon>Dikarya</taxon>
        <taxon>Basidiomycota</taxon>
        <taxon>Agaricomycotina</taxon>
        <taxon>Agaricomycetes</taxon>
        <taxon>Polyporales</taxon>
        <taxon>Rhodofomes</taxon>
    </lineage>
</organism>
<keyword evidence="1" id="KW-1133">Transmembrane helix</keyword>
<dbReference type="EMBL" id="SEKV01001013">
    <property type="protein sequence ID" value="TFY52245.1"/>
    <property type="molecule type" value="Genomic_DNA"/>
</dbReference>
<keyword evidence="1" id="KW-0472">Membrane</keyword>
<feature type="transmembrane region" description="Helical" evidence="1">
    <location>
        <begin position="129"/>
        <end position="152"/>
    </location>
</feature>
<protein>
    <submittedName>
        <fullName evidence="2">Uncharacterized protein</fullName>
    </submittedName>
</protein>
<sequence>MACSPTVTGTTTAALTFESVSTSYSAVVVPATSPATTEALLWVSARQDLGHTPAADWGSSTSDAGWGSLTLSVPVSQTYTYTTAITSTLYGTGYPSTTLSACPSLTTTPVATGVNNDAAASHARVVRGIAIGAAVAGVLALLLAIAGLIFFCKKQPWYERMMMIVRTRSRFPVHRVNSLLLSALTLGSLHPSPILSVSPIYHRLRLVHLPDSLLQLTGFLLHPLPLYLQRICPFSFRTPDLHM</sequence>
<accession>A0A4Y9XQ68</accession>